<evidence type="ECO:0000256" key="3">
    <source>
        <dbReference type="ARBA" id="ARBA00023002"/>
    </source>
</evidence>
<dbReference type="PANTHER" id="PTHR23026">
    <property type="entry name" value="NADPH NITROREDUCTASE"/>
    <property type="match status" value="1"/>
</dbReference>
<keyword evidence="3" id="KW-0560">Oxidoreductase</keyword>
<dbReference type="Gene3D" id="3.40.109.10">
    <property type="entry name" value="NADH Oxidase"/>
    <property type="match status" value="1"/>
</dbReference>
<comment type="caution">
    <text evidence="5">The sequence shown here is derived from an EMBL/GenBank/DDBJ whole genome shotgun (WGS) entry which is preliminary data.</text>
</comment>
<dbReference type="PANTHER" id="PTHR23026:SF90">
    <property type="entry name" value="IODOTYROSINE DEIODINASE 1"/>
    <property type="match status" value="1"/>
</dbReference>
<evidence type="ECO:0000259" key="4">
    <source>
        <dbReference type="Pfam" id="PF00881"/>
    </source>
</evidence>
<protein>
    <submittedName>
        <fullName evidence="5">Nitrobenzoate reductase</fullName>
    </submittedName>
</protein>
<evidence type="ECO:0000313" key="6">
    <source>
        <dbReference type="Proteomes" id="UP000644441"/>
    </source>
</evidence>
<dbReference type="EMBL" id="ARXR01000010">
    <property type="protein sequence ID" value="MBF5052990.1"/>
    <property type="molecule type" value="Genomic_DNA"/>
</dbReference>
<gene>
    <name evidence="5" type="ORF">ISO4_01592</name>
</gene>
<evidence type="ECO:0000256" key="2">
    <source>
        <dbReference type="ARBA" id="ARBA00022643"/>
    </source>
</evidence>
<keyword evidence="1" id="KW-0285">Flavoprotein</keyword>
<dbReference type="GeneID" id="99766257"/>
<dbReference type="InterPro" id="IPR000415">
    <property type="entry name" value="Nitroreductase-like"/>
</dbReference>
<keyword evidence="2" id="KW-0288">FMN</keyword>
<name>A0ABS0AIA6_9GAMM</name>
<dbReference type="InterPro" id="IPR050627">
    <property type="entry name" value="Nitroreductase/BluB"/>
</dbReference>
<organism evidence="5 6">
    <name type="scientific">Alloalcanivorax venustensis ISO4</name>
    <dbReference type="NCBI Taxonomy" id="1177184"/>
    <lineage>
        <taxon>Bacteria</taxon>
        <taxon>Pseudomonadati</taxon>
        <taxon>Pseudomonadota</taxon>
        <taxon>Gammaproteobacteria</taxon>
        <taxon>Oceanospirillales</taxon>
        <taxon>Alcanivoracaceae</taxon>
        <taxon>Alloalcanivorax</taxon>
    </lineage>
</organism>
<dbReference type="InterPro" id="IPR029479">
    <property type="entry name" value="Nitroreductase"/>
</dbReference>
<dbReference type="Proteomes" id="UP000644441">
    <property type="component" value="Unassembled WGS sequence"/>
</dbReference>
<dbReference type="Pfam" id="PF00881">
    <property type="entry name" value="Nitroreductase"/>
    <property type="match status" value="1"/>
</dbReference>
<accession>A0ABS0AIA6</accession>
<dbReference type="RefSeq" id="WP_142949491.1">
    <property type="nucleotide sequence ID" value="NZ_ARXR01000010.1"/>
</dbReference>
<sequence>MEFIDVLNARHSARAFTREPIPEDRLQRVLERAAAAPSWSNTQPYQIALAQGADLAALGDELSERFERLAPLQRAPAWKKALAAVRRSPALPDGDFRPVIKYPDDLQPRRVATGKGLYRHLGIGRDDKQARHQQMAANFRFFGAPTALFLFVHKGLGVYSVLDAGIFLQTLMLAATDEGLASCAQGALGLWRSPLEKRFRIPRHYQLLCGVSLGFAADQPVNRFRPEKLPVSELMIPRRER</sequence>
<dbReference type="SUPFAM" id="SSF55469">
    <property type="entry name" value="FMN-dependent nitroreductase-like"/>
    <property type="match status" value="1"/>
</dbReference>
<evidence type="ECO:0000256" key="1">
    <source>
        <dbReference type="ARBA" id="ARBA00022630"/>
    </source>
</evidence>
<keyword evidence="6" id="KW-1185">Reference proteome</keyword>
<feature type="domain" description="Nitroreductase" evidence="4">
    <location>
        <begin position="9"/>
        <end position="214"/>
    </location>
</feature>
<evidence type="ECO:0000313" key="5">
    <source>
        <dbReference type="EMBL" id="MBF5052990.1"/>
    </source>
</evidence>
<proteinExistence type="predicted"/>
<dbReference type="CDD" id="cd02136">
    <property type="entry name" value="PnbA_NfnB-like"/>
    <property type="match status" value="1"/>
</dbReference>
<reference evidence="5 6" key="1">
    <citation type="submission" date="2012-09" db="EMBL/GenBank/DDBJ databases">
        <title>Genome Sequence of alkane-degrading Bacterium Alcanivorax venustensis ISO4.</title>
        <authorList>
            <person name="Lai Q."/>
            <person name="Shao Z."/>
        </authorList>
    </citation>
    <scope>NUCLEOTIDE SEQUENCE [LARGE SCALE GENOMIC DNA]</scope>
    <source>
        <strain evidence="5 6">ISO4</strain>
    </source>
</reference>